<reference evidence="6 7" key="1">
    <citation type="submission" date="2022-12" db="EMBL/GenBank/DDBJ databases">
        <title>Coexistence and Characterization of a Novel Tigecycline Resistance gene tet(X) variant and blaNDM-1 in a Pseudomonas caeni Isolate of Chicken Origin.</title>
        <authorList>
            <person name="Lu X."/>
            <person name="Zhang L."/>
            <person name="Li R."/>
            <person name="Wang Z."/>
        </authorList>
    </citation>
    <scope>NUCLEOTIDE SEQUENCE [LARGE SCALE GENOMIC DNA]</scope>
    <source>
        <strain evidence="6 7">CE14</strain>
    </source>
</reference>
<dbReference type="InterPro" id="IPR014718">
    <property type="entry name" value="GH-type_carb-bd"/>
</dbReference>
<evidence type="ECO:0000313" key="7">
    <source>
        <dbReference type="Proteomes" id="UP001212189"/>
    </source>
</evidence>
<dbReference type="KEGG" id="dce:O6P33_01690"/>
<dbReference type="PIRSF" id="PIRSF016020">
    <property type="entry name" value="PHexose_mutarotase"/>
    <property type="match status" value="1"/>
</dbReference>
<evidence type="ECO:0000256" key="2">
    <source>
        <dbReference type="ARBA" id="ARBA00005866"/>
    </source>
</evidence>
<comment type="similarity">
    <text evidence="2 4">Belongs to the glucose-6-phosphate 1-epimerase family.</text>
</comment>
<keyword evidence="3 4" id="KW-0413">Isomerase</keyword>
<organism evidence="6 7">
    <name type="scientific">Denitrificimonas caeni</name>
    <dbReference type="NCBI Taxonomy" id="521720"/>
    <lineage>
        <taxon>Bacteria</taxon>
        <taxon>Pseudomonadati</taxon>
        <taxon>Pseudomonadota</taxon>
        <taxon>Gammaproteobacteria</taxon>
        <taxon>Pseudomonadales</taxon>
        <taxon>Pseudomonadaceae</taxon>
        <taxon>Denitrificimonas</taxon>
    </lineage>
</organism>
<evidence type="ECO:0000256" key="5">
    <source>
        <dbReference type="PIRSR" id="PIRSR016020-1"/>
    </source>
</evidence>
<dbReference type="CDD" id="cd09020">
    <property type="entry name" value="D-hex-6-P-epi_like"/>
    <property type="match status" value="1"/>
</dbReference>
<dbReference type="AlphaFoldDB" id="A0AAF0AJ20"/>
<evidence type="ECO:0000256" key="1">
    <source>
        <dbReference type="ARBA" id="ARBA00001096"/>
    </source>
</evidence>
<dbReference type="InterPro" id="IPR008183">
    <property type="entry name" value="Aldose_1/G6P_1-epimerase"/>
</dbReference>
<dbReference type="Proteomes" id="UP001212189">
    <property type="component" value="Chromosome"/>
</dbReference>
<dbReference type="InterPro" id="IPR025532">
    <property type="entry name" value="G6P_1-epimerase"/>
</dbReference>
<dbReference type="EC" id="5.1.3.15" evidence="4"/>
<dbReference type="SUPFAM" id="SSF74650">
    <property type="entry name" value="Galactose mutarotase-like"/>
    <property type="match status" value="1"/>
</dbReference>
<comment type="catalytic activity">
    <reaction evidence="1">
        <text>alpha-D-glucose 6-phosphate = beta-D-glucose 6-phosphate</text>
        <dbReference type="Rhea" id="RHEA:16249"/>
        <dbReference type="ChEBI" id="CHEBI:58225"/>
        <dbReference type="ChEBI" id="CHEBI:58247"/>
        <dbReference type="EC" id="5.1.3.15"/>
    </reaction>
</comment>
<evidence type="ECO:0000313" key="6">
    <source>
        <dbReference type="EMBL" id="WBE25584.1"/>
    </source>
</evidence>
<proteinExistence type="inferred from homology"/>
<feature type="active site" evidence="5">
    <location>
        <position position="268"/>
    </location>
</feature>
<gene>
    <name evidence="6" type="ORF">O6P33_01690</name>
</gene>
<dbReference type="Gene3D" id="2.70.98.10">
    <property type="match status" value="1"/>
</dbReference>
<evidence type="ECO:0000256" key="4">
    <source>
        <dbReference type="PIRNR" id="PIRNR016020"/>
    </source>
</evidence>
<dbReference type="GO" id="GO:0030246">
    <property type="term" value="F:carbohydrate binding"/>
    <property type="evidence" value="ECO:0007669"/>
    <property type="project" value="UniProtKB-UniRule"/>
</dbReference>
<dbReference type="RefSeq" id="WP_269818527.1">
    <property type="nucleotide sequence ID" value="NZ_CP114976.1"/>
</dbReference>
<accession>A0AAF0AJ20</accession>
<dbReference type="PANTHER" id="PTHR11122">
    <property type="entry name" value="APOSPORY-ASSOCIATED PROTEIN C-RELATED"/>
    <property type="match status" value="1"/>
</dbReference>
<keyword evidence="7" id="KW-1185">Reference proteome</keyword>
<name>A0AAF0AJ20_9GAMM</name>
<feature type="active site" evidence="5">
    <location>
        <position position="165"/>
    </location>
</feature>
<dbReference type="Pfam" id="PF01263">
    <property type="entry name" value="Aldose_epim"/>
    <property type="match status" value="1"/>
</dbReference>
<dbReference type="GO" id="GO:0047938">
    <property type="term" value="F:glucose-6-phosphate 1-epimerase activity"/>
    <property type="evidence" value="ECO:0007669"/>
    <property type="project" value="UniProtKB-UniRule"/>
</dbReference>
<dbReference type="InterPro" id="IPR011013">
    <property type="entry name" value="Gal_mutarotase_sf_dom"/>
</dbReference>
<sequence>MQSSITAMDFSGLPGWRLCFGQAQLDIAQQGGQILSYFPDINQPPLIWLSACAEYQHGHSVRGGVPVCWPWFGDIQRNPAAVQKMTTKDAPFHGLARTLDWQLTHSSAANNGVQLSLQLVASQDLLGWPHAATVQLQIELAERLTIRLHNHNLGSEPLAISQALHSYFAVSDIRQTQVEGLAGCTYYDTLEQWQLREQEGNLKFSGETDRIYLQVPEHLQIIDLGWQRRIDLRSQGSHSAIVWNPWVAKAQTLSGFASDAWQQMLCIESANVLDDHLLLAPGEQHCLQLELSTSAGL</sequence>
<evidence type="ECO:0000256" key="3">
    <source>
        <dbReference type="ARBA" id="ARBA00023235"/>
    </source>
</evidence>
<dbReference type="PANTHER" id="PTHR11122:SF13">
    <property type="entry name" value="GLUCOSE-6-PHOSPHATE 1-EPIMERASE"/>
    <property type="match status" value="1"/>
</dbReference>
<protein>
    <recommendedName>
        <fullName evidence="4">Putative glucose-6-phosphate 1-epimerase</fullName>
        <ecNumber evidence="4">5.1.3.15</ecNumber>
    </recommendedName>
</protein>
<dbReference type="GO" id="GO:0005975">
    <property type="term" value="P:carbohydrate metabolic process"/>
    <property type="evidence" value="ECO:0007669"/>
    <property type="project" value="InterPro"/>
</dbReference>
<dbReference type="EMBL" id="CP114976">
    <property type="protein sequence ID" value="WBE25584.1"/>
    <property type="molecule type" value="Genomic_DNA"/>
</dbReference>